<keyword evidence="3" id="KW-1185">Reference proteome</keyword>
<evidence type="ECO:0000313" key="3">
    <source>
        <dbReference type="Proteomes" id="UP000237105"/>
    </source>
</evidence>
<dbReference type="EMBL" id="JXTB01000912">
    <property type="protein sequence ID" value="PON31864.1"/>
    <property type="molecule type" value="Genomic_DNA"/>
</dbReference>
<gene>
    <name evidence="2" type="ORF">PanWU01x14_366220</name>
</gene>
<keyword evidence="1" id="KW-0472">Membrane</keyword>
<comment type="caution">
    <text evidence="2">The sequence shown here is derived from an EMBL/GenBank/DDBJ whole genome shotgun (WGS) entry which is preliminary data.</text>
</comment>
<reference evidence="3" key="1">
    <citation type="submission" date="2016-06" db="EMBL/GenBank/DDBJ databases">
        <title>Parallel loss of symbiosis genes in relatives of nitrogen-fixing non-legume Parasponia.</title>
        <authorList>
            <person name="Van Velzen R."/>
            <person name="Holmer R."/>
            <person name="Bu F."/>
            <person name="Rutten L."/>
            <person name="Van Zeijl A."/>
            <person name="Liu W."/>
            <person name="Santuari L."/>
            <person name="Cao Q."/>
            <person name="Sharma T."/>
            <person name="Shen D."/>
            <person name="Roswanjaya Y."/>
            <person name="Wardhani T."/>
            <person name="Kalhor M.S."/>
            <person name="Jansen J."/>
            <person name="Van den Hoogen J."/>
            <person name="Gungor B."/>
            <person name="Hartog M."/>
            <person name="Hontelez J."/>
            <person name="Verver J."/>
            <person name="Yang W.-C."/>
            <person name="Schijlen E."/>
            <person name="Repin R."/>
            <person name="Schilthuizen M."/>
            <person name="Schranz E."/>
            <person name="Heidstra R."/>
            <person name="Miyata K."/>
            <person name="Fedorova E."/>
            <person name="Kohlen W."/>
            <person name="Bisseling T."/>
            <person name="Smit S."/>
            <person name="Geurts R."/>
        </authorList>
    </citation>
    <scope>NUCLEOTIDE SEQUENCE [LARGE SCALE GENOMIC DNA]</scope>
    <source>
        <strain evidence="3">cv. WU1-14</strain>
    </source>
</reference>
<dbReference type="STRING" id="3476.A0A2P5A5R1"/>
<keyword evidence="1" id="KW-0812">Transmembrane</keyword>
<keyword evidence="1" id="KW-1133">Transmembrane helix</keyword>
<dbReference type="AlphaFoldDB" id="A0A2P5A5R1"/>
<proteinExistence type="predicted"/>
<evidence type="ECO:0000256" key="1">
    <source>
        <dbReference type="SAM" id="Phobius"/>
    </source>
</evidence>
<evidence type="ECO:0000313" key="2">
    <source>
        <dbReference type="EMBL" id="PON31864.1"/>
    </source>
</evidence>
<feature type="non-terminal residue" evidence="2">
    <location>
        <position position="59"/>
    </location>
</feature>
<name>A0A2P5A5R1_PARAD</name>
<feature type="transmembrane region" description="Helical" evidence="1">
    <location>
        <begin position="39"/>
        <end position="56"/>
    </location>
</feature>
<sequence>MCHGMREWHFVVVEHVRRLRGSEIHKGDPGGESSAKTEILLMFIVSIVYIGIYMVANLI</sequence>
<protein>
    <submittedName>
        <fullName evidence="2">Uncharacterized protein</fullName>
    </submittedName>
</protein>
<accession>A0A2P5A5R1</accession>
<dbReference type="OrthoDB" id="108365at2759"/>
<dbReference type="Proteomes" id="UP000237105">
    <property type="component" value="Unassembled WGS sequence"/>
</dbReference>
<organism evidence="2 3">
    <name type="scientific">Parasponia andersonii</name>
    <name type="common">Sponia andersonii</name>
    <dbReference type="NCBI Taxonomy" id="3476"/>
    <lineage>
        <taxon>Eukaryota</taxon>
        <taxon>Viridiplantae</taxon>
        <taxon>Streptophyta</taxon>
        <taxon>Embryophyta</taxon>
        <taxon>Tracheophyta</taxon>
        <taxon>Spermatophyta</taxon>
        <taxon>Magnoliopsida</taxon>
        <taxon>eudicotyledons</taxon>
        <taxon>Gunneridae</taxon>
        <taxon>Pentapetalae</taxon>
        <taxon>rosids</taxon>
        <taxon>fabids</taxon>
        <taxon>Rosales</taxon>
        <taxon>Cannabaceae</taxon>
        <taxon>Parasponia</taxon>
    </lineage>
</organism>